<dbReference type="EMBL" id="JAGGJV010000010">
    <property type="protein sequence ID" value="MBP1861264.1"/>
    <property type="molecule type" value="Genomic_DNA"/>
</dbReference>
<evidence type="ECO:0000313" key="2">
    <source>
        <dbReference type="Proteomes" id="UP000823786"/>
    </source>
</evidence>
<sequence>MNVSLEMNQNVTIQLTLAEALILSDCLGRLNAGENLAQLVDNAEQMALWTLDNRLEAWNPVIFSDRYDKYLQDAKSFITRGTDE</sequence>
<name>A0ABS4ETJ4_9HYPH</name>
<organism evidence="1 2">
    <name type="scientific">Rhizobium herbae</name>
    <dbReference type="NCBI Taxonomy" id="508661"/>
    <lineage>
        <taxon>Bacteria</taxon>
        <taxon>Pseudomonadati</taxon>
        <taxon>Pseudomonadota</taxon>
        <taxon>Alphaproteobacteria</taxon>
        <taxon>Hyphomicrobiales</taxon>
        <taxon>Rhizobiaceae</taxon>
        <taxon>Rhizobium/Agrobacterium group</taxon>
        <taxon>Rhizobium</taxon>
    </lineage>
</organism>
<proteinExistence type="predicted"/>
<accession>A0ABS4ETJ4</accession>
<keyword evidence="2" id="KW-1185">Reference proteome</keyword>
<gene>
    <name evidence="1" type="ORF">J2Z75_004793</name>
</gene>
<protein>
    <submittedName>
        <fullName evidence="1">Uncharacterized protein</fullName>
    </submittedName>
</protein>
<reference evidence="1 2" key="1">
    <citation type="submission" date="2021-03" db="EMBL/GenBank/DDBJ databases">
        <title>Genomic Encyclopedia of Type Strains, Phase IV (KMG-IV): sequencing the most valuable type-strain genomes for metagenomic binning, comparative biology and taxonomic classification.</title>
        <authorList>
            <person name="Goeker M."/>
        </authorList>
    </citation>
    <scope>NUCLEOTIDE SEQUENCE [LARGE SCALE GENOMIC DNA]</scope>
    <source>
        <strain evidence="1 2">DSM 26427</strain>
    </source>
</reference>
<dbReference type="Proteomes" id="UP000823786">
    <property type="component" value="Unassembled WGS sequence"/>
</dbReference>
<comment type="caution">
    <text evidence="1">The sequence shown here is derived from an EMBL/GenBank/DDBJ whole genome shotgun (WGS) entry which is preliminary data.</text>
</comment>
<evidence type="ECO:0000313" key="1">
    <source>
        <dbReference type="EMBL" id="MBP1861264.1"/>
    </source>
</evidence>